<evidence type="ECO:0000313" key="7">
    <source>
        <dbReference type="Proteomes" id="UP000749010"/>
    </source>
</evidence>
<accession>A0ABX1U2L2</accession>
<dbReference type="GO" id="GO:0016301">
    <property type="term" value="F:kinase activity"/>
    <property type="evidence" value="ECO:0007669"/>
    <property type="project" value="UniProtKB-KW"/>
</dbReference>
<dbReference type="Gene3D" id="1.10.287.130">
    <property type="match status" value="1"/>
</dbReference>
<dbReference type="CDD" id="cd00082">
    <property type="entry name" value="HisKA"/>
    <property type="match status" value="1"/>
</dbReference>
<name>A0ABX1U2L2_9PROT</name>
<protein>
    <recommendedName>
        <fullName evidence="2">histidine kinase</fullName>
        <ecNumber evidence="2">2.7.13.3</ecNumber>
    </recommendedName>
</protein>
<evidence type="ECO:0000256" key="2">
    <source>
        <dbReference type="ARBA" id="ARBA00012438"/>
    </source>
</evidence>
<dbReference type="InterPro" id="IPR004358">
    <property type="entry name" value="Sig_transdc_His_kin-like_C"/>
</dbReference>
<keyword evidence="6" id="KW-0808">Transferase</keyword>
<feature type="domain" description="Histidine kinase" evidence="5">
    <location>
        <begin position="257"/>
        <end position="491"/>
    </location>
</feature>
<dbReference type="Pfam" id="PF02518">
    <property type="entry name" value="HATPase_c"/>
    <property type="match status" value="1"/>
</dbReference>
<gene>
    <name evidence="6" type="ORF">E4Q23_17270</name>
</gene>
<dbReference type="EC" id="2.7.13.3" evidence="2"/>
<dbReference type="InterPro" id="IPR005467">
    <property type="entry name" value="His_kinase_dom"/>
</dbReference>
<dbReference type="EMBL" id="SPMY01000053">
    <property type="protein sequence ID" value="NMQ29359.1"/>
    <property type="molecule type" value="Genomic_DNA"/>
</dbReference>
<feature type="region of interest" description="Disordered" evidence="4">
    <location>
        <begin position="1"/>
        <end position="41"/>
    </location>
</feature>
<evidence type="ECO:0000256" key="4">
    <source>
        <dbReference type="SAM" id="MobiDB-lite"/>
    </source>
</evidence>
<keyword evidence="3" id="KW-0597">Phosphoprotein</keyword>
<dbReference type="SMART" id="SM00387">
    <property type="entry name" value="HATPase_c"/>
    <property type="match status" value="1"/>
</dbReference>
<dbReference type="InterPro" id="IPR003594">
    <property type="entry name" value="HATPase_dom"/>
</dbReference>
<dbReference type="Gene3D" id="3.30.565.10">
    <property type="entry name" value="Histidine kinase-like ATPase, C-terminal domain"/>
    <property type="match status" value="1"/>
</dbReference>
<dbReference type="SUPFAM" id="SSF55874">
    <property type="entry name" value="ATPase domain of HSP90 chaperone/DNA topoisomerase II/histidine kinase"/>
    <property type="match status" value="1"/>
</dbReference>
<dbReference type="PANTHER" id="PTHR43065">
    <property type="entry name" value="SENSOR HISTIDINE KINASE"/>
    <property type="match status" value="1"/>
</dbReference>
<keyword evidence="7" id="KW-1185">Reference proteome</keyword>
<evidence type="ECO:0000313" key="6">
    <source>
        <dbReference type="EMBL" id="NMQ29359.1"/>
    </source>
</evidence>
<proteinExistence type="predicted"/>
<organism evidence="6 7">
    <name type="scientific">Candidatus Accumulibacter phosphatis</name>
    <dbReference type="NCBI Taxonomy" id="327160"/>
    <lineage>
        <taxon>Bacteria</taxon>
        <taxon>Pseudomonadati</taxon>
        <taxon>Pseudomonadota</taxon>
        <taxon>Betaproteobacteria</taxon>
        <taxon>Candidatus Accumulibacter</taxon>
    </lineage>
</organism>
<dbReference type="InterPro" id="IPR003661">
    <property type="entry name" value="HisK_dim/P_dom"/>
</dbReference>
<comment type="catalytic activity">
    <reaction evidence="1">
        <text>ATP + protein L-histidine = ADP + protein N-phospho-L-histidine.</text>
        <dbReference type="EC" id="2.7.13.3"/>
    </reaction>
</comment>
<dbReference type="SMART" id="SM00388">
    <property type="entry name" value="HisKA"/>
    <property type="match status" value="1"/>
</dbReference>
<evidence type="ECO:0000259" key="5">
    <source>
        <dbReference type="PROSITE" id="PS50109"/>
    </source>
</evidence>
<dbReference type="InterPro" id="IPR036890">
    <property type="entry name" value="HATPase_C_sf"/>
</dbReference>
<reference evidence="6 7" key="1">
    <citation type="submission" date="2019-03" db="EMBL/GenBank/DDBJ databases">
        <title>Metabolic reconstructions from genomes of highly enriched 'Candidatus Accumulibacter' and 'Candidatus Competibacter' bioreactor populations.</title>
        <authorList>
            <person name="Annavajhala M.K."/>
            <person name="Welles L."/>
            <person name="Abbas B."/>
            <person name="Sorokin D."/>
            <person name="Park H."/>
            <person name="Van Loosdrecht M."/>
            <person name="Chandran K."/>
        </authorList>
    </citation>
    <scope>NUCLEOTIDE SEQUENCE [LARGE SCALE GENOMIC DNA]</scope>
    <source>
        <strain evidence="6 7">SBR_S</strain>
    </source>
</reference>
<dbReference type="PANTHER" id="PTHR43065:SF50">
    <property type="entry name" value="HISTIDINE KINASE"/>
    <property type="match status" value="1"/>
</dbReference>
<dbReference type="PRINTS" id="PR00344">
    <property type="entry name" value="BCTRLSENSOR"/>
</dbReference>
<comment type="caution">
    <text evidence="6">The sequence shown here is derived from an EMBL/GenBank/DDBJ whole genome shotgun (WGS) entry which is preliminary data.</text>
</comment>
<dbReference type="SUPFAM" id="SSF47384">
    <property type="entry name" value="Homodimeric domain of signal transducing histidine kinase"/>
    <property type="match status" value="1"/>
</dbReference>
<evidence type="ECO:0000256" key="3">
    <source>
        <dbReference type="ARBA" id="ARBA00022553"/>
    </source>
</evidence>
<evidence type="ECO:0000256" key="1">
    <source>
        <dbReference type="ARBA" id="ARBA00000085"/>
    </source>
</evidence>
<dbReference type="Proteomes" id="UP000749010">
    <property type="component" value="Unassembled WGS sequence"/>
</dbReference>
<dbReference type="InterPro" id="IPR036097">
    <property type="entry name" value="HisK_dim/P_sf"/>
</dbReference>
<sequence>MGAGRLGNARPGRAEARLKRSPCSAGMTGTARPEPRPSPWLHEKLHTPALRAYRSPTRSYATVGRRRVCSTQHREGALSAAAPNFDPHLSLAALLRPADMDRLCASLSLLLDSPVALQDLAGTVIGGAAALPADARIEILCEHEAVAYLQAPQALPAARQAAARVIAELLLGAATCLRSESATQRAKQQAEQQAEHRAHAAALAQQSAALAESEARQQALAEDFAGRVAAQVNLLDERQRQAYQAERLASVGALAAGVAHEINNPIAFVRSNLRTAETYLGKLADLAAALKRLAGGNALIAAADVDFLLEDFSALLHDSIGGVDRVARIVSDLKGFSNIDKPEEDVVDLNQLIRSACAMAEKRLLPGAALVCELGVVKPLLCLPGHLAQALLAILNNAVQAIEARGATGEVRVCSRFDGQQALIEVSDNGAGIEPSALPRVFDPFYTTRPVGKGTGLGLTMARDIVRAHGGEISFDSIVDGGTTVTVSLPD</sequence>
<dbReference type="PROSITE" id="PS50109">
    <property type="entry name" value="HIS_KIN"/>
    <property type="match status" value="1"/>
</dbReference>
<keyword evidence="6" id="KW-0418">Kinase</keyword>